<dbReference type="InterPro" id="IPR041280">
    <property type="entry name" value="Big_10"/>
</dbReference>
<keyword evidence="3" id="KW-0808">Transferase</keyword>
<reference evidence="15 16" key="1">
    <citation type="journal article" date="2014" name="Genome Announc.">
        <title>Draft Genome Sequence of the Antitrypanosomally Active Sponge-Associated Bacterium Actinokineospora sp. Strain EG49.</title>
        <authorList>
            <person name="Harjes J."/>
            <person name="Ryu T."/>
            <person name="Abdelmohsen U.R."/>
            <person name="Moitinho-Silva L."/>
            <person name="Horn H."/>
            <person name="Ravasi T."/>
            <person name="Hentschel U."/>
        </authorList>
    </citation>
    <scope>NUCLEOTIDE SEQUENCE [LARGE SCALE GENOMIC DNA]</scope>
    <source>
        <strain evidence="15 16">EG49</strain>
    </source>
</reference>
<feature type="domain" description="L,D-TPase catalytic" evidence="14">
    <location>
        <begin position="276"/>
        <end position="401"/>
    </location>
</feature>
<dbReference type="Gene3D" id="2.60.40.3780">
    <property type="match status" value="1"/>
</dbReference>
<feature type="active site" description="Nucleophile" evidence="13">
    <location>
        <position position="377"/>
    </location>
</feature>
<dbReference type="PATRIC" id="fig|909613.9.peg.4494"/>
<dbReference type="Pfam" id="PF17964">
    <property type="entry name" value="Big_10"/>
    <property type="match status" value="1"/>
</dbReference>
<dbReference type="Proteomes" id="UP000019277">
    <property type="component" value="Unassembled WGS sequence"/>
</dbReference>
<dbReference type="GO" id="GO:0016746">
    <property type="term" value="F:acyltransferase activity"/>
    <property type="evidence" value="ECO:0007669"/>
    <property type="project" value="UniProtKB-KW"/>
</dbReference>
<dbReference type="SUPFAM" id="SSF141523">
    <property type="entry name" value="L,D-transpeptidase catalytic domain-like"/>
    <property type="match status" value="1"/>
</dbReference>
<evidence type="ECO:0000256" key="9">
    <source>
        <dbReference type="ARBA" id="ARBA00023288"/>
    </source>
</evidence>
<organism evidence="15 16">
    <name type="scientific">Actinokineospora spheciospongiae</name>
    <dbReference type="NCBI Taxonomy" id="909613"/>
    <lineage>
        <taxon>Bacteria</taxon>
        <taxon>Bacillati</taxon>
        <taxon>Actinomycetota</taxon>
        <taxon>Actinomycetes</taxon>
        <taxon>Pseudonocardiales</taxon>
        <taxon>Pseudonocardiaceae</taxon>
        <taxon>Actinokineospora</taxon>
    </lineage>
</organism>
<dbReference type="GO" id="GO:0071972">
    <property type="term" value="F:peptidoglycan L,D-transpeptidase activity"/>
    <property type="evidence" value="ECO:0007669"/>
    <property type="project" value="TreeGrafter"/>
</dbReference>
<evidence type="ECO:0000313" key="15">
    <source>
        <dbReference type="EMBL" id="EWC60246.1"/>
    </source>
</evidence>
<evidence type="ECO:0000259" key="14">
    <source>
        <dbReference type="PROSITE" id="PS52029"/>
    </source>
</evidence>
<dbReference type="GO" id="GO:0071555">
    <property type="term" value="P:cell wall organization"/>
    <property type="evidence" value="ECO:0007669"/>
    <property type="project" value="UniProtKB-UniRule"/>
</dbReference>
<dbReference type="PANTHER" id="PTHR30582">
    <property type="entry name" value="L,D-TRANSPEPTIDASE"/>
    <property type="match status" value="1"/>
</dbReference>
<keyword evidence="6 13" id="KW-0573">Peptidoglycan synthesis</keyword>
<comment type="caution">
    <text evidence="15">The sequence shown here is derived from an EMBL/GenBank/DDBJ whole genome shotgun (WGS) entry which is preliminary data.</text>
</comment>
<evidence type="ECO:0000256" key="13">
    <source>
        <dbReference type="PROSITE-ProRule" id="PRU01373"/>
    </source>
</evidence>
<evidence type="ECO:0000256" key="4">
    <source>
        <dbReference type="ARBA" id="ARBA00022729"/>
    </source>
</evidence>
<dbReference type="CDD" id="cd13432">
    <property type="entry name" value="LDT_IgD_like_2"/>
    <property type="match status" value="1"/>
</dbReference>
<proteinExistence type="predicted"/>
<evidence type="ECO:0000256" key="2">
    <source>
        <dbReference type="ARBA" id="ARBA00022475"/>
    </source>
</evidence>
<dbReference type="PANTHER" id="PTHR30582:SF2">
    <property type="entry name" value="L,D-TRANSPEPTIDASE YCIB-RELATED"/>
    <property type="match status" value="1"/>
</dbReference>
<keyword evidence="11 13" id="KW-0961">Cell wall biogenesis/degradation</keyword>
<evidence type="ECO:0000256" key="8">
    <source>
        <dbReference type="ARBA" id="ARBA00023139"/>
    </source>
</evidence>
<keyword evidence="2" id="KW-1003">Cell membrane</keyword>
<evidence type="ECO:0000256" key="12">
    <source>
        <dbReference type="ARBA" id="ARBA00060592"/>
    </source>
</evidence>
<dbReference type="eggNOG" id="COG1376">
    <property type="taxonomic scope" value="Bacteria"/>
</dbReference>
<dbReference type="InterPro" id="IPR050979">
    <property type="entry name" value="LD-transpeptidase"/>
</dbReference>
<comment type="pathway">
    <text evidence="12">Glycan biosynthesis.</text>
</comment>
<dbReference type="PROSITE" id="PS52029">
    <property type="entry name" value="LD_TPASE"/>
    <property type="match status" value="1"/>
</dbReference>
<feature type="active site" description="Proton donor/acceptor" evidence="13">
    <location>
        <position position="359"/>
    </location>
</feature>
<sequence length="431" mass="45293">MNPSGAGHANRRGTPEQFDRIISNRSIENHGDQMRKPDRLGVLAAAVAAALLLGGCTSDTGTGTAGGGQAADRTTRAAAAAGVVVAPAAGEQVAPTTPIVVTAEQGTLDAVTVTNAKKATQVKGALSADRKTWTSAEPLGYASTYQVKATAVDADGRKVDRTADVTTVSPKAQAYPSFIPAPSITDVGVGQPLVVKFDQDVTDKAAAEKALTVTSTPAQTGGWYWLSKREAHYRPKEYWQAGTTIKLHAGIYGVDLGGGVYGQTDRDLTLKVHDSWVAKADGATEKMDVFQNGALVKSMPISMGKDATPTHLGAHVISDKKQKYTMDSCTYGVCPPDPKAYRSDENFALRISNDGEFVHENPNSVGSQGSANVSHGCVNLNAANASWFFDHFNLGDVVEVANSGGPQLPVYDTYGDWAVPWDAWVAGSAVK</sequence>
<dbReference type="Gene3D" id="2.60.40.3710">
    <property type="match status" value="1"/>
</dbReference>
<dbReference type="Pfam" id="PF03734">
    <property type="entry name" value="YkuD"/>
    <property type="match status" value="1"/>
</dbReference>
<evidence type="ECO:0000256" key="1">
    <source>
        <dbReference type="ARBA" id="ARBA00004752"/>
    </source>
</evidence>
<dbReference type="Gene3D" id="2.40.440.10">
    <property type="entry name" value="L,D-transpeptidase catalytic domain-like"/>
    <property type="match status" value="1"/>
</dbReference>
<keyword evidence="8" id="KW-0564">Palmitate</keyword>
<dbReference type="GO" id="GO:0008360">
    <property type="term" value="P:regulation of cell shape"/>
    <property type="evidence" value="ECO:0007669"/>
    <property type="project" value="UniProtKB-UniRule"/>
</dbReference>
<evidence type="ECO:0000256" key="3">
    <source>
        <dbReference type="ARBA" id="ARBA00022679"/>
    </source>
</evidence>
<name>W7IV08_9PSEU</name>
<evidence type="ECO:0000313" key="16">
    <source>
        <dbReference type="Proteomes" id="UP000019277"/>
    </source>
</evidence>
<accession>W7IV08</accession>
<keyword evidence="5 13" id="KW-0133">Cell shape</keyword>
<dbReference type="GO" id="GO:0005576">
    <property type="term" value="C:extracellular region"/>
    <property type="evidence" value="ECO:0007669"/>
    <property type="project" value="TreeGrafter"/>
</dbReference>
<evidence type="ECO:0000256" key="5">
    <source>
        <dbReference type="ARBA" id="ARBA00022960"/>
    </source>
</evidence>
<protein>
    <submittedName>
        <fullName evidence="15">ErfK/YbiS/YcfS/YnhG family protein</fullName>
    </submittedName>
</protein>
<keyword evidence="4" id="KW-0732">Signal</keyword>
<dbReference type="CDD" id="cd16913">
    <property type="entry name" value="YkuD_like"/>
    <property type="match status" value="1"/>
</dbReference>
<dbReference type="InterPro" id="IPR038063">
    <property type="entry name" value="Transpep_catalytic_dom"/>
</dbReference>
<evidence type="ECO:0000256" key="11">
    <source>
        <dbReference type="ARBA" id="ARBA00023316"/>
    </source>
</evidence>
<evidence type="ECO:0000256" key="6">
    <source>
        <dbReference type="ARBA" id="ARBA00022984"/>
    </source>
</evidence>
<dbReference type="FunFam" id="2.40.440.10:FF:000005">
    <property type="entry name" value="L,D-transpeptidase 2"/>
    <property type="match status" value="1"/>
</dbReference>
<gene>
    <name evidence="15" type="ORF">UO65_4492</name>
</gene>
<dbReference type="AlphaFoldDB" id="W7IV08"/>
<keyword evidence="16" id="KW-1185">Reference proteome</keyword>
<keyword evidence="9" id="KW-0449">Lipoprotein</keyword>
<keyword evidence="7" id="KW-0472">Membrane</keyword>
<evidence type="ECO:0000256" key="10">
    <source>
        <dbReference type="ARBA" id="ARBA00023315"/>
    </source>
</evidence>
<dbReference type="GO" id="GO:0018104">
    <property type="term" value="P:peptidoglycan-protein cross-linking"/>
    <property type="evidence" value="ECO:0007669"/>
    <property type="project" value="TreeGrafter"/>
</dbReference>
<keyword evidence="10" id="KW-0012">Acyltransferase</keyword>
<dbReference type="UniPathway" id="UPA00219"/>
<evidence type="ECO:0000256" key="7">
    <source>
        <dbReference type="ARBA" id="ARBA00023136"/>
    </source>
</evidence>
<dbReference type="InterPro" id="IPR005490">
    <property type="entry name" value="LD_TPept_cat_dom"/>
</dbReference>
<comment type="pathway">
    <text evidence="1 13">Cell wall biogenesis; peptidoglycan biosynthesis.</text>
</comment>
<dbReference type="STRING" id="909613.UO65_4492"/>
<dbReference type="EMBL" id="AYXG01000166">
    <property type="protein sequence ID" value="EWC60246.1"/>
    <property type="molecule type" value="Genomic_DNA"/>
</dbReference>